<dbReference type="EMBL" id="JACHVX010000001">
    <property type="protein sequence ID" value="MBB2921276.1"/>
    <property type="molecule type" value="Genomic_DNA"/>
</dbReference>
<reference evidence="2 3" key="2">
    <citation type="submission" date="2020-08" db="EMBL/GenBank/DDBJ databases">
        <authorList>
            <person name="Partida-Martinez L."/>
            <person name="Huntemann M."/>
            <person name="Clum A."/>
            <person name="Wang J."/>
            <person name="Palaniappan K."/>
            <person name="Ritter S."/>
            <person name="Chen I.-M."/>
            <person name="Stamatis D."/>
            <person name="Reddy T."/>
            <person name="O'Malley R."/>
            <person name="Daum C."/>
            <person name="Shapiro N."/>
            <person name="Ivanova N."/>
            <person name="Kyrpides N."/>
            <person name="Woyke T."/>
        </authorList>
    </citation>
    <scope>NUCLEOTIDE SEQUENCE [LARGE SCALE GENOMIC DNA]</scope>
    <source>
        <strain evidence="2 3">RAS26</strain>
    </source>
</reference>
<dbReference type="Proteomes" id="UP000518206">
    <property type="component" value="Unassembled WGS sequence"/>
</dbReference>
<gene>
    <name evidence="2" type="ORF">FHR80_000170</name>
</gene>
<name>A0A7W4UBT4_9CELL</name>
<protein>
    <submittedName>
        <fullName evidence="2">Uncharacterized protein</fullName>
    </submittedName>
</protein>
<feature type="region of interest" description="Disordered" evidence="1">
    <location>
        <begin position="435"/>
        <end position="465"/>
    </location>
</feature>
<dbReference type="AlphaFoldDB" id="A0A7W4UBT4"/>
<proteinExistence type="predicted"/>
<accession>A0A7W4UBT4</accession>
<evidence type="ECO:0000256" key="1">
    <source>
        <dbReference type="SAM" id="MobiDB-lite"/>
    </source>
</evidence>
<comment type="caution">
    <text evidence="2">The sequence shown here is derived from an EMBL/GenBank/DDBJ whole genome shotgun (WGS) entry which is preliminary data.</text>
</comment>
<sequence>MSGATYRELMERAARQLEEARGSTCVRFDDRASALAAVADQHSVLSAVASHIWAVLTPGRAAGVRAAPYPDSTEAAAIRLAVAISEAVGGSDPYPAMLDGPHAAWGRSARTLRAATDLFVVHHDASGAPRSPDARTLESLTVRDAALSHLGALTLTVTSTRSALELRLGQAGVPWSSVLAHLPQLERVEDAGRKLAALLPLRDEARLPDVSLLPTDIRTGDVVEELAARLLRVRQRSWELPTSPDRSIATLRDLAVLGVAVHAHTAAFHGLSSTTAHLVDAARRWQKLCVPLAMLRSSGPPDELVRADLTAAAGLLSTIAPLAGQSRASAPNPQSRRAGATLNGAVRLMTDVADQSSRAFTAIARTGAVYVPARTLTGDDVTDHPELVRAHLEGIPVRAPQRMLTHVGELYVALRAHLTHEPVRLAPLPASHRVIDASPSPVGHSAVGWPRPGRRSTEQPSRPWR</sequence>
<evidence type="ECO:0000313" key="3">
    <source>
        <dbReference type="Proteomes" id="UP000518206"/>
    </source>
</evidence>
<evidence type="ECO:0000313" key="2">
    <source>
        <dbReference type="EMBL" id="MBB2921276.1"/>
    </source>
</evidence>
<reference evidence="2 3" key="1">
    <citation type="submission" date="2020-08" db="EMBL/GenBank/DDBJ databases">
        <title>The Agave Microbiome: Exploring the role of microbial communities in plant adaptations to desert environments.</title>
        <authorList>
            <person name="Partida-Martinez L.P."/>
        </authorList>
    </citation>
    <scope>NUCLEOTIDE SEQUENCE [LARGE SCALE GENOMIC DNA]</scope>
    <source>
        <strain evidence="2 3">RAS26</strain>
    </source>
</reference>
<dbReference type="RefSeq" id="WP_183294319.1">
    <property type="nucleotide sequence ID" value="NZ_JACHVX010000001.1"/>
</dbReference>
<organism evidence="2 3">
    <name type="scientific">Cellulomonas cellasea</name>
    <dbReference type="NCBI Taxonomy" id="43670"/>
    <lineage>
        <taxon>Bacteria</taxon>
        <taxon>Bacillati</taxon>
        <taxon>Actinomycetota</taxon>
        <taxon>Actinomycetes</taxon>
        <taxon>Micrococcales</taxon>
        <taxon>Cellulomonadaceae</taxon>
        <taxon>Cellulomonas</taxon>
    </lineage>
</organism>